<dbReference type="Gene3D" id="3.90.350.10">
    <property type="entry name" value="Transposase Inhibitor Protein From Tn5, Chain A, domain 1"/>
    <property type="match status" value="1"/>
</dbReference>
<keyword evidence="4" id="KW-1185">Reference proteome</keyword>
<dbReference type="KEGG" id="mmil:sm9_1511"/>
<dbReference type="GO" id="GO:0006313">
    <property type="term" value="P:DNA transposition"/>
    <property type="evidence" value="ECO:0007669"/>
    <property type="project" value="InterPro"/>
</dbReference>
<gene>
    <name evidence="3" type="ORF">sm9_1511</name>
</gene>
<evidence type="ECO:0000256" key="1">
    <source>
        <dbReference type="SAM" id="MobiDB-lite"/>
    </source>
</evidence>
<feature type="domain" description="Transposase IS4-like" evidence="2">
    <location>
        <begin position="156"/>
        <end position="354"/>
    </location>
</feature>
<evidence type="ECO:0000259" key="2">
    <source>
        <dbReference type="Pfam" id="PF01609"/>
    </source>
</evidence>
<dbReference type="AlphaFoldDB" id="A0A0U3DSB3"/>
<dbReference type="EMBL" id="CP011266">
    <property type="protein sequence ID" value="ALT69289.1"/>
    <property type="molecule type" value="Genomic_DNA"/>
</dbReference>
<evidence type="ECO:0000313" key="3">
    <source>
        <dbReference type="EMBL" id="ALT69289.1"/>
    </source>
</evidence>
<dbReference type="OrthoDB" id="77044at2157"/>
<feature type="compositionally biased region" description="Basic and acidic residues" evidence="1">
    <location>
        <begin position="425"/>
        <end position="442"/>
    </location>
</feature>
<protein>
    <submittedName>
        <fullName evidence="3">Transposase</fullName>
    </submittedName>
</protein>
<proteinExistence type="predicted"/>
<sequence length="453" mass="53578">MINFMEYCDETWVNLNKYVDRKYIIDDGKNHFVRNRKTNLESIIKYPFYDCGRTTAIEAINFIIKEKKDKNMTLSKSNISQRRKLLDHVCYVDMNEDFIDGIYNDSERPGLYRGYSILAGDTSICDAPNIGYTEKQLKELNNPHFNRLRKELIRFRASCIADTQTDFILTATITNSKKIGEVELAMQHLDNLNQRIDMTNTITTYDRGYDALELMLKHKSINSYFLIRLKADDFKKERKYMKTNDETINITINTTRTQNFHNKELKKQAQEKRNTEIRITEIELTTKTGKKYTEILASNLPFDKFTTSDLKELYNKRWKIETNFDRLKNIIHIENFSGYNEKIIQQDFYANIFMFNYLMAMKLDADQKVQEKQKNKNLKHEYKTNLNVLFGLIKLDMPDLLSDDPKERENAVKRILNTAQSNLVEKNRVNDRNPDRTAKDPNNKFPPTQRRGE</sequence>
<dbReference type="GO" id="GO:0004803">
    <property type="term" value="F:transposase activity"/>
    <property type="evidence" value="ECO:0007669"/>
    <property type="project" value="InterPro"/>
</dbReference>
<feature type="region of interest" description="Disordered" evidence="1">
    <location>
        <begin position="423"/>
        <end position="453"/>
    </location>
</feature>
<organism evidence="3 4">
    <name type="scientific">Methanobrevibacter millerae</name>
    <dbReference type="NCBI Taxonomy" id="230361"/>
    <lineage>
        <taxon>Archaea</taxon>
        <taxon>Methanobacteriati</taxon>
        <taxon>Methanobacteriota</taxon>
        <taxon>Methanomada group</taxon>
        <taxon>Methanobacteria</taxon>
        <taxon>Methanobacteriales</taxon>
        <taxon>Methanobacteriaceae</taxon>
        <taxon>Methanobrevibacter</taxon>
    </lineage>
</organism>
<dbReference type="Pfam" id="PF01609">
    <property type="entry name" value="DDE_Tnp_1"/>
    <property type="match status" value="1"/>
</dbReference>
<dbReference type="PATRIC" id="fig|230361.4.peg.1559"/>
<reference evidence="3 4" key="1">
    <citation type="submission" date="2015-04" db="EMBL/GenBank/DDBJ databases">
        <title>The complete genome sequence of the rumen methanogen Methanobrevibacter millerae SM9.</title>
        <authorList>
            <person name="Leahy S.C."/>
            <person name="Kelly W.J."/>
            <person name="Pacheco D.M."/>
            <person name="Li D."/>
            <person name="Altermann E."/>
            <person name="Attwood G.T."/>
        </authorList>
    </citation>
    <scope>NUCLEOTIDE SEQUENCE [LARGE SCALE GENOMIC DNA]</scope>
    <source>
        <strain evidence="3 4">SM9</strain>
    </source>
</reference>
<dbReference type="InterPro" id="IPR012337">
    <property type="entry name" value="RNaseH-like_sf"/>
</dbReference>
<evidence type="ECO:0000313" key="4">
    <source>
        <dbReference type="Proteomes" id="UP000067738"/>
    </source>
</evidence>
<dbReference type="GO" id="GO:0003677">
    <property type="term" value="F:DNA binding"/>
    <property type="evidence" value="ECO:0007669"/>
    <property type="project" value="InterPro"/>
</dbReference>
<dbReference type="SUPFAM" id="SSF53098">
    <property type="entry name" value="Ribonuclease H-like"/>
    <property type="match status" value="1"/>
</dbReference>
<dbReference type="InterPro" id="IPR002559">
    <property type="entry name" value="Transposase_11"/>
</dbReference>
<dbReference type="PANTHER" id="PTHR33258:SF1">
    <property type="entry name" value="TRANSPOSASE INSL FOR INSERTION SEQUENCE ELEMENT IS186A-RELATED"/>
    <property type="match status" value="1"/>
</dbReference>
<dbReference type="GeneID" id="26736451"/>
<dbReference type="Proteomes" id="UP000067738">
    <property type="component" value="Chromosome"/>
</dbReference>
<name>A0A0U3DSB3_9EURY</name>
<dbReference type="RefSeq" id="WP_058739524.1">
    <property type="nucleotide sequence ID" value="NZ_CP011266.1"/>
</dbReference>
<dbReference type="PANTHER" id="PTHR33258">
    <property type="entry name" value="TRANSPOSASE INSL FOR INSERTION SEQUENCE ELEMENT IS186A-RELATED"/>
    <property type="match status" value="1"/>
</dbReference>
<accession>A0A0U3DSB3</accession>